<reference evidence="2 3" key="2">
    <citation type="journal article" date="2013" name="Environ. Sci. Technol.">
        <title>The 4-tert-butylphenol-utilizing bacterium Sphingobium fuliginis OMI can degrade bisphenols via phenolic ring hydroxylation and meta-cleavage pathway.</title>
        <authorList>
            <person name="Ogata Y."/>
            <person name="Goda S."/>
            <person name="Toyama T."/>
            <person name="Sei K."/>
            <person name="Ike M."/>
        </authorList>
    </citation>
    <scope>NUCLEOTIDE SEQUENCE [LARGE SCALE GENOMIC DNA]</scope>
    <source>
        <strain evidence="2 3">OMI</strain>
    </source>
</reference>
<evidence type="ECO:0000313" key="2">
    <source>
        <dbReference type="EMBL" id="GAY23906.1"/>
    </source>
</evidence>
<organism evidence="2 3">
    <name type="scientific">Sphingobium fuliginis (strain ATCC 27551)</name>
    <dbReference type="NCBI Taxonomy" id="336203"/>
    <lineage>
        <taxon>Bacteria</taxon>
        <taxon>Pseudomonadati</taxon>
        <taxon>Pseudomonadota</taxon>
        <taxon>Alphaproteobacteria</taxon>
        <taxon>Sphingomonadales</taxon>
        <taxon>Sphingomonadaceae</taxon>
        <taxon>Sphingobium</taxon>
    </lineage>
</organism>
<evidence type="ECO:0000313" key="3">
    <source>
        <dbReference type="Proteomes" id="UP000221538"/>
    </source>
</evidence>
<feature type="region of interest" description="Disordered" evidence="1">
    <location>
        <begin position="25"/>
        <end position="104"/>
    </location>
</feature>
<name>A0A292ZLW1_SPHSA</name>
<dbReference type="EMBL" id="BEWI01000032">
    <property type="protein sequence ID" value="GAY23906.1"/>
    <property type="molecule type" value="Genomic_DNA"/>
</dbReference>
<accession>A0A292ZLW1</accession>
<gene>
    <name evidence="2" type="ORF">SFOMI_4484</name>
</gene>
<dbReference type="AlphaFoldDB" id="A0A292ZLW1"/>
<protein>
    <submittedName>
        <fullName evidence="2">Uncharacterized protein</fullName>
    </submittedName>
</protein>
<reference evidence="2 3" key="1">
    <citation type="journal article" date="2013" name="Biodegradation">
        <title>Occurrence of 4-tert-butylphenol (4-t-BP) biodegradation in an aquatic sample caused by the presence of Spirodela polyrrhiza and isolation of a 4-t-BP-utilizing bacterium.</title>
        <authorList>
            <person name="Ogata Y."/>
            <person name="Toyama T."/>
            <person name="Yu N."/>
            <person name="Wang X."/>
            <person name="Sei K."/>
            <person name="Ike M."/>
        </authorList>
    </citation>
    <scope>NUCLEOTIDE SEQUENCE [LARGE SCALE GENOMIC DNA]</scope>
    <source>
        <strain evidence="2 3">OMI</strain>
    </source>
</reference>
<sequence>MQEGWEKMTRPSSATATGSVLSASFCKRAAPGQSPALGGPPPARRGRGARQLRPFWRNSRPEGPFHGRNACSCGGSEPGRRSCRRRERRPEGSGRGHFPIRKRQ</sequence>
<proteinExistence type="predicted"/>
<evidence type="ECO:0000256" key="1">
    <source>
        <dbReference type="SAM" id="MobiDB-lite"/>
    </source>
</evidence>
<dbReference type="Proteomes" id="UP000221538">
    <property type="component" value="Unassembled WGS sequence"/>
</dbReference>
<comment type="caution">
    <text evidence="2">The sequence shown here is derived from an EMBL/GenBank/DDBJ whole genome shotgun (WGS) entry which is preliminary data.</text>
</comment>